<feature type="compositionally biased region" description="Polar residues" evidence="1">
    <location>
        <begin position="1"/>
        <end position="13"/>
    </location>
</feature>
<evidence type="ECO:0000256" key="1">
    <source>
        <dbReference type="SAM" id="MobiDB-lite"/>
    </source>
</evidence>
<dbReference type="AlphaFoldDB" id="A0A841SBH0"/>
<gene>
    <name evidence="2" type="ORF">HNR71_001899</name>
</gene>
<protein>
    <submittedName>
        <fullName evidence="2">Uncharacterized protein</fullName>
    </submittedName>
</protein>
<evidence type="ECO:0000313" key="2">
    <source>
        <dbReference type="EMBL" id="MBB6566262.1"/>
    </source>
</evidence>
<evidence type="ECO:0000313" key="3">
    <source>
        <dbReference type="Proteomes" id="UP000553957"/>
    </source>
</evidence>
<dbReference type="RefSeq" id="WP_184999603.1">
    <property type="nucleotide sequence ID" value="NZ_BAAAGT010000010.1"/>
</dbReference>
<name>A0A841SBH0_9ACTN</name>
<organism evidence="2 3">
    <name type="scientific">Kribbella sandramycini</name>
    <dbReference type="NCBI Taxonomy" id="60450"/>
    <lineage>
        <taxon>Bacteria</taxon>
        <taxon>Bacillati</taxon>
        <taxon>Actinomycetota</taxon>
        <taxon>Actinomycetes</taxon>
        <taxon>Propionibacteriales</taxon>
        <taxon>Kribbellaceae</taxon>
        <taxon>Kribbella</taxon>
    </lineage>
</organism>
<dbReference type="EMBL" id="JACHKF010000001">
    <property type="protein sequence ID" value="MBB6566262.1"/>
    <property type="molecule type" value="Genomic_DNA"/>
</dbReference>
<reference evidence="2 3" key="1">
    <citation type="submission" date="2020-08" db="EMBL/GenBank/DDBJ databases">
        <title>Sequencing the genomes of 1000 actinobacteria strains.</title>
        <authorList>
            <person name="Klenk H.-P."/>
        </authorList>
    </citation>
    <scope>NUCLEOTIDE SEQUENCE [LARGE SCALE GENOMIC DNA]</scope>
    <source>
        <strain evidence="2 3">DSM 15626</strain>
    </source>
</reference>
<dbReference type="Proteomes" id="UP000553957">
    <property type="component" value="Unassembled WGS sequence"/>
</dbReference>
<proteinExistence type="predicted"/>
<comment type="caution">
    <text evidence="2">The sequence shown here is derived from an EMBL/GenBank/DDBJ whole genome shotgun (WGS) entry which is preliminary data.</text>
</comment>
<sequence>MAQTITQPAASTTESHEGLLRGRGNLVEVPRAFVLLRHHDPSQVSGTGVVAEGTQWTDGSASVRWRGADPTVAYWPGGIAAIERIHGHGGATEVLFLDEAPAGFNALRKAVLADKAAVVVPNVDHLKPYGDVSALVEELKAPSGHHVLPSEPEGD</sequence>
<feature type="region of interest" description="Disordered" evidence="1">
    <location>
        <begin position="1"/>
        <end position="21"/>
    </location>
</feature>
<accession>A0A841SBH0</accession>